<dbReference type="EMBL" id="JAPWIJ010000005">
    <property type="protein sequence ID" value="MCZ4519613.1"/>
    <property type="molecule type" value="Genomic_DNA"/>
</dbReference>
<feature type="region of interest" description="Disordered" evidence="1">
    <location>
        <begin position="22"/>
        <end position="48"/>
    </location>
</feature>
<sequence>MRFLAAGVMLCLLLAGCSTATGGDEDTTPTVGSTTPVGHIQQPSAPPVPHEVPVGDVGTMFEPTPDLIRATTTPFESWSQVSPNTIAVHFVTGTPECYGADATVTETDSTVTVELRTGTRPDAADKSCIMVAVYATMQMTLASPLGSRTILNAA</sequence>
<feature type="signal peptide" evidence="2">
    <location>
        <begin position="1"/>
        <end position="20"/>
    </location>
</feature>
<name>A0ABT4MF43_9NOCA</name>
<evidence type="ECO:0000256" key="1">
    <source>
        <dbReference type="SAM" id="MobiDB-lite"/>
    </source>
</evidence>
<reference evidence="3" key="1">
    <citation type="submission" date="2022-12" db="EMBL/GenBank/DDBJ databases">
        <authorList>
            <person name="Krivoruchko A.V."/>
            <person name="Elkin A."/>
        </authorList>
    </citation>
    <scope>NUCLEOTIDE SEQUENCE</scope>
    <source>
        <strain evidence="3">IEGM 1391</strain>
    </source>
</reference>
<proteinExistence type="predicted"/>
<gene>
    <name evidence="3" type="ORF">O4220_13925</name>
</gene>
<dbReference type="PROSITE" id="PS51257">
    <property type="entry name" value="PROKAR_LIPOPROTEIN"/>
    <property type="match status" value="1"/>
</dbReference>
<keyword evidence="4" id="KW-1185">Reference proteome</keyword>
<evidence type="ECO:0000313" key="4">
    <source>
        <dbReference type="Proteomes" id="UP001081071"/>
    </source>
</evidence>
<comment type="caution">
    <text evidence="3">The sequence shown here is derived from an EMBL/GenBank/DDBJ whole genome shotgun (WGS) entry which is preliminary data.</text>
</comment>
<feature type="chain" id="PRO_5046117749" description="Large secreted protein" evidence="2">
    <location>
        <begin position="21"/>
        <end position="154"/>
    </location>
</feature>
<dbReference type="Proteomes" id="UP001081071">
    <property type="component" value="Unassembled WGS sequence"/>
</dbReference>
<keyword evidence="2" id="KW-0732">Signal</keyword>
<evidence type="ECO:0000313" key="3">
    <source>
        <dbReference type="EMBL" id="MCZ4519613.1"/>
    </source>
</evidence>
<accession>A0ABT4MF43</accession>
<protein>
    <recommendedName>
        <fullName evidence="5">Large secreted protein</fullName>
    </recommendedName>
</protein>
<evidence type="ECO:0008006" key="5">
    <source>
        <dbReference type="Google" id="ProtNLM"/>
    </source>
</evidence>
<dbReference type="RefSeq" id="WP_269605096.1">
    <property type="nucleotide sequence ID" value="NZ_JAPWIJ010000005.1"/>
</dbReference>
<feature type="compositionally biased region" description="Low complexity" evidence="1">
    <location>
        <begin position="28"/>
        <end position="38"/>
    </location>
</feature>
<evidence type="ECO:0000256" key="2">
    <source>
        <dbReference type="SAM" id="SignalP"/>
    </source>
</evidence>
<organism evidence="3 4">
    <name type="scientific">Rhodococcus ruber</name>
    <dbReference type="NCBI Taxonomy" id="1830"/>
    <lineage>
        <taxon>Bacteria</taxon>
        <taxon>Bacillati</taxon>
        <taxon>Actinomycetota</taxon>
        <taxon>Actinomycetes</taxon>
        <taxon>Mycobacteriales</taxon>
        <taxon>Nocardiaceae</taxon>
        <taxon>Rhodococcus</taxon>
    </lineage>
</organism>